<organism evidence="5 6">
    <name type="scientific">Roseisalinus antarcticus</name>
    <dbReference type="NCBI Taxonomy" id="254357"/>
    <lineage>
        <taxon>Bacteria</taxon>
        <taxon>Pseudomonadati</taxon>
        <taxon>Pseudomonadota</taxon>
        <taxon>Alphaproteobacteria</taxon>
        <taxon>Rhodobacterales</taxon>
        <taxon>Roseobacteraceae</taxon>
        <taxon>Roseisalinus</taxon>
    </lineage>
</organism>
<keyword evidence="3" id="KW-0326">Glycosidase</keyword>
<dbReference type="GO" id="GO:0009311">
    <property type="term" value="P:oligosaccharide metabolic process"/>
    <property type="evidence" value="ECO:0007669"/>
    <property type="project" value="InterPro"/>
</dbReference>
<dbReference type="PANTHER" id="PTHR10412:SF11">
    <property type="entry name" value="MANNOSYL-OLIGOSACCHARIDE GLUCOSIDASE"/>
    <property type="match status" value="1"/>
</dbReference>
<evidence type="ECO:0000313" key="5">
    <source>
        <dbReference type="EMBL" id="SLN14126.1"/>
    </source>
</evidence>
<feature type="domain" description="Mannosylglycerate hydrolase MGH1-like glycoside hydrolase" evidence="4">
    <location>
        <begin position="32"/>
        <end position="405"/>
    </location>
</feature>
<accession>A0A1Y5RE42</accession>
<dbReference type="GO" id="GO:0004573">
    <property type="term" value="F:Glc3Man9GlcNAc2 oligosaccharide glucosidase activity"/>
    <property type="evidence" value="ECO:0007669"/>
    <property type="project" value="InterPro"/>
</dbReference>
<dbReference type="EMBL" id="FWFZ01000001">
    <property type="protein sequence ID" value="SLN14126.1"/>
    <property type="molecule type" value="Genomic_DNA"/>
</dbReference>
<evidence type="ECO:0000256" key="1">
    <source>
        <dbReference type="ARBA" id="ARBA00010833"/>
    </source>
</evidence>
<dbReference type="Gene3D" id="1.50.10.10">
    <property type="match status" value="1"/>
</dbReference>
<reference evidence="5 6" key="1">
    <citation type="submission" date="2017-03" db="EMBL/GenBank/DDBJ databases">
        <authorList>
            <person name="Afonso C.L."/>
            <person name="Miller P.J."/>
            <person name="Scott M.A."/>
            <person name="Spackman E."/>
            <person name="Goraichik I."/>
            <person name="Dimitrov K.M."/>
            <person name="Suarez D.L."/>
            <person name="Swayne D.E."/>
        </authorList>
    </citation>
    <scope>NUCLEOTIDE SEQUENCE [LARGE SCALE GENOMIC DNA]</scope>
    <source>
        <strain evidence="5 6">CECT 7023</strain>
    </source>
</reference>
<keyword evidence="6" id="KW-1185">Reference proteome</keyword>
<evidence type="ECO:0000259" key="4">
    <source>
        <dbReference type="Pfam" id="PF22422"/>
    </source>
</evidence>
<dbReference type="RefSeq" id="WP_234991967.1">
    <property type="nucleotide sequence ID" value="NZ_FWFZ01000001.1"/>
</dbReference>
<comment type="similarity">
    <text evidence="1">Belongs to the glycosyl hydrolase 63 family.</text>
</comment>
<proteinExistence type="inferred from homology"/>
<dbReference type="InterPro" id="IPR004888">
    <property type="entry name" value="Glycoside_hydrolase_63"/>
</dbReference>
<evidence type="ECO:0000256" key="2">
    <source>
        <dbReference type="ARBA" id="ARBA00022801"/>
    </source>
</evidence>
<evidence type="ECO:0000313" key="6">
    <source>
        <dbReference type="Proteomes" id="UP000193900"/>
    </source>
</evidence>
<dbReference type="PANTHER" id="PTHR10412">
    <property type="entry name" value="MANNOSYL-OLIGOSACCHARIDE GLUCOSIDASE"/>
    <property type="match status" value="1"/>
</dbReference>
<dbReference type="GO" id="GO:0006487">
    <property type="term" value="P:protein N-linked glycosylation"/>
    <property type="evidence" value="ECO:0007669"/>
    <property type="project" value="TreeGrafter"/>
</dbReference>
<dbReference type="AlphaFoldDB" id="A0A1Y5RE42"/>
<dbReference type="SUPFAM" id="SSF48208">
    <property type="entry name" value="Six-hairpin glycosidases"/>
    <property type="match status" value="1"/>
</dbReference>
<name>A0A1Y5RE42_9RHOB</name>
<dbReference type="InterPro" id="IPR012341">
    <property type="entry name" value="6hp_glycosidase-like_sf"/>
</dbReference>
<dbReference type="InterPro" id="IPR008928">
    <property type="entry name" value="6-hairpin_glycosidase_sf"/>
</dbReference>
<dbReference type="Proteomes" id="UP000193900">
    <property type="component" value="Unassembled WGS sequence"/>
</dbReference>
<gene>
    <name evidence="5" type="ORF">ROA7023_00115</name>
</gene>
<protein>
    <recommendedName>
        <fullName evidence="4">Mannosylglycerate hydrolase MGH1-like glycoside hydrolase domain-containing protein</fullName>
    </recommendedName>
</protein>
<dbReference type="InterPro" id="IPR054491">
    <property type="entry name" value="MGH1-like_GH"/>
</dbReference>
<sequence>MTMDIGKLDDEARNILRGNDRGGYTLPTAGLYPYQWNWDSAFAARGFAAFDAPRAWVELETLFSGQWPNGMVPHILFHKPDPGYFPGPDVWGADLGPIASSGISQPPVAASAARAMLEADPAAGRDRAAGLFPKLLAWHRWFMDWRLDRGAVCITHPWEAGRDNAPDWDGAMAAIDPVGVGEYTRRDTSHVNPEMRPTKDDYDRYIWLVQRGRRLGWDEARMLEYTPFRVADPTMTFILLRAQRDLRAIGQALGEDTAEIDGWIATLEAGAETLSNARLGAFDARDARTGEFADCVSSASFLCWYAGLEAPEMLAVYDRVTAACRYPVPSHDPDSAKFNPRRYWRGPTWGILNMMIGQGLAEQGHEARAEALRRVTADLIAEHGFAEYFDPVTGAPAGGKAFTWTAAVWLTWARPSAEAV</sequence>
<evidence type="ECO:0000256" key="3">
    <source>
        <dbReference type="ARBA" id="ARBA00023295"/>
    </source>
</evidence>
<keyword evidence="2" id="KW-0378">Hydrolase</keyword>
<dbReference type="Pfam" id="PF22422">
    <property type="entry name" value="MGH1-like_GH"/>
    <property type="match status" value="1"/>
</dbReference>